<dbReference type="Pfam" id="PF01850">
    <property type="entry name" value="PIN"/>
    <property type="match status" value="1"/>
</dbReference>
<evidence type="ECO:0000313" key="9">
    <source>
        <dbReference type="Proteomes" id="UP000503011"/>
    </source>
</evidence>
<dbReference type="RefSeq" id="WP_173153040.1">
    <property type="nucleotide sequence ID" value="NZ_AP022871.1"/>
</dbReference>
<keyword evidence="4 6" id="KW-0378">Hydrolase</keyword>
<evidence type="ECO:0000256" key="2">
    <source>
        <dbReference type="ARBA" id="ARBA00022722"/>
    </source>
</evidence>
<dbReference type="InterPro" id="IPR022907">
    <property type="entry name" value="VapC_family"/>
</dbReference>
<dbReference type="PANTHER" id="PTHR38826:SF5">
    <property type="entry name" value="RIBONUCLEASE VAPC13"/>
    <property type="match status" value="1"/>
</dbReference>
<dbReference type="SUPFAM" id="SSF88723">
    <property type="entry name" value="PIN domain-like"/>
    <property type="match status" value="1"/>
</dbReference>
<reference evidence="8 9" key="2">
    <citation type="submission" date="2020-03" db="EMBL/GenBank/DDBJ databases">
        <authorList>
            <person name="Ichikawa N."/>
            <person name="Kimura A."/>
            <person name="Kitahashi Y."/>
            <person name="Uohara A."/>
        </authorList>
    </citation>
    <scope>NUCLEOTIDE SEQUENCE [LARGE SCALE GENOMIC DNA]</scope>
    <source>
        <strain evidence="8 9">NBRC 105367</strain>
    </source>
</reference>
<keyword evidence="6" id="KW-0800">Toxin</keyword>
<comment type="function">
    <text evidence="6">Toxic component of a toxin-antitoxin (TA) system. An RNase.</text>
</comment>
<dbReference type="InterPro" id="IPR002716">
    <property type="entry name" value="PIN_dom"/>
</dbReference>
<dbReference type="EC" id="3.1.-.-" evidence="6"/>
<evidence type="ECO:0000256" key="1">
    <source>
        <dbReference type="ARBA" id="ARBA00022649"/>
    </source>
</evidence>
<dbReference type="GO" id="GO:0004540">
    <property type="term" value="F:RNA nuclease activity"/>
    <property type="evidence" value="ECO:0007669"/>
    <property type="project" value="InterPro"/>
</dbReference>
<keyword evidence="3 6" id="KW-0479">Metal-binding</keyword>
<protein>
    <recommendedName>
        <fullName evidence="6">Ribonuclease VapC</fullName>
        <shortName evidence="6">RNase VapC</shortName>
        <ecNumber evidence="6">3.1.-.-</ecNumber>
    </recommendedName>
    <alternativeName>
        <fullName evidence="6">Toxin VapC</fullName>
    </alternativeName>
</protein>
<dbReference type="GO" id="GO:0090729">
    <property type="term" value="F:toxin activity"/>
    <property type="evidence" value="ECO:0007669"/>
    <property type="project" value="UniProtKB-KW"/>
</dbReference>
<keyword evidence="5 6" id="KW-0460">Magnesium</keyword>
<organism evidence="8 9">
    <name type="scientific">Phytohabitans suffuscus</name>
    <dbReference type="NCBI Taxonomy" id="624315"/>
    <lineage>
        <taxon>Bacteria</taxon>
        <taxon>Bacillati</taxon>
        <taxon>Actinomycetota</taxon>
        <taxon>Actinomycetes</taxon>
        <taxon>Micromonosporales</taxon>
        <taxon>Micromonosporaceae</taxon>
    </lineage>
</organism>
<evidence type="ECO:0000256" key="4">
    <source>
        <dbReference type="ARBA" id="ARBA00022801"/>
    </source>
</evidence>
<comment type="cofactor">
    <cofactor evidence="6">
        <name>Mg(2+)</name>
        <dbReference type="ChEBI" id="CHEBI:18420"/>
    </cofactor>
</comment>
<feature type="binding site" evidence="6">
    <location>
        <position position="6"/>
    </location>
    <ligand>
        <name>Mg(2+)</name>
        <dbReference type="ChEBI" id="CHEBI:18420"/>
    </ligand>
</feature>
<dbReference type="Proteomes" id="UP000503011">
    <property type="component" value="Chromosome"/>
</dbReference>
<dbReference type="AlphaFoldDB" id="A0A6F8YA77"/>
<keyword evidence="1 6" id="KW-1277">Toxin-antitoxin system</keyword>
<dbReference type="InterPro" id="IPR029060">
    <property type="entry name" value="PIN-like_dom_sf"/>
</dbReference>
<evidence type="ECO:0000313" key="8">
    <source>
        <dbReference type="EMBL" id="BCB83034.1"/>
    </source>
</evidence>
<dbReference type="KEGG" id="psuu:Psuf_003470"/>
<feature type="binding site" evidence="6">
    <location>
        <position position="99"/>
    </location>
    <ligand>
        <name>Mg(2+)</name>
        <dbReference type="ChEBI" id="CHEBI:18420"/>
    </ligand>
</feature>
<evidence type="ECO:0000256" key="6">
    <source>
        <dbReference type="HAMAP-Rule" id="MF_00265"/>
    </source>
</evidence>
<keyword evidence="9" id="KW-1185">Reference proteome</keyword>
<dbReference type="HAMAP" id="MF_00265">
    <property type="entry name" value="VapC_Nob1"/>
    <property type="match status" value="1"/>
</dbReference>
<accession>A0A6F8YA77</accession>
<dbReference type="InterPro" id="IPR052106">
    <property type="entry name" value="PINc/VapC_TA"/>
</dbReference>
<feature type="domain" description="PIN" evidence="7">
    <location>
        <begin position="4"/>
        <end position="125"/>
    </location>
</feature>
<dbReference type="PANTHER" id="PTHR38826">
    <property type="entry name" value="RIBONUCLEASE VAPC13"/>
    <property type="match status" value="1"/>
</dbReference>
<evidence type="ECO:0000256" key="5">
    <source>
        <dbReference type="ARBA" id="ARBA00022842"/>
    </source>
</evidence>
<evidence type="ECO:0000256" key="3">
    <source>
        <dbReference type="ARBA" id="ARBA00022723"/>
    </source>
</evidence>
<gene>
    <name evidence="8" type="primary">vapC_1</name>
    <name evidence="6" type="synonym">vapC</name>
    <name evidence="8" type="ORF">Psuf_003470</name>
</gene>
<dbReference type="Gene3D" id="3.40.50.1010">
    <property type="entry name" value="5'-nuclease"/>
    <property type="match status" value="1"/>
</dbReference>
<reference evidence="8 9" key="1">
    <citation type="submission" date="2020-03" db="EMBL/GenBank/DDBJ databases">
        <title>Whole genome shotgun sequence of Phytohabitans suffuscus NBRC 105367.</title>
        <authorList>
            <person name="Komaki H."/>
            <person name="Tamura T."/>
        </authorList>
    </citation>
    <scope>NUCLEOTIDE SEQUENCE [LARGE SCALE GENOMIC DNA]</scope>
    <source>
        <strain evidence="8 9">NBRC 105367</strain>
    </source>
</reference>
<dbReference type="GO" id="GO:0016787">
    <property type="term" value="F:hydrolase activity"/>
    <property type="evidence" value="ECO:0007669"/>
    <property type="project" value="UniProtKB-KW"/>
</dbReference>
<dbReference type="EMBL" id="AP022871">
    <property type="protein sequence ID" value="BCB83034.1"/>
    <property type="molecule type" value="Genomic_DNA"/>
</dbReference>
<dbReference type="GO" id="GO:0000287">
    <property type="term" value="F:magnesium ion binding"/>
    <property type="evidence" value="ECO:0007669"/>
    <property type="project" value="UniProtKB-UniRule"/>
</dbReference>
<sequence>MTAFIDTNILVRHLTGDPPDMAGRATRFLAAAGERELRLVDLVLAEVVYVLESFYKAPRAQVAESARAIVTFPAVQVDDPALLLRTIEIYETHRLDFADAYLIAAAERSGVGAVASFDKGIDRVGTIQRLVPPD</sequence>
<name>A0A6F8YA77_9ACTN</name>
<comment type="similarity">
    <text evidence="6">Belongs to the PINc/VapC protein family.</text>
</comment>
<keyword evidence="2 6" id="KW-0540">Nuclease</keyword>
<proteinExistence type="inferred from homology"/>
<evidence type="ECO:0000259" key="7">
    <source>
        <dbReference type="Pfam" id="PF01850"/>
    </source>
</evidence>